<feature type="region of interest" description="Disordered" evidence="1">
    <location>
        <begin position="182"/>
        <end position="203"/>
    </location>
</feature>
<accession>A0A067S665</accession>
<dbReference type="EMBL" id="KL142425">
    <property type="protein sequence ID" value="KDR66306.1"/>
    <property type="molecule type" value="Genomic_DNA"/>
</dbReference>
<gene>
    <name evidence="2" type="ORF">GALMADRAFT_232647</name>
</gene>
<sequence>MASTTDQIKPTLPFDIIESILDQLAYDDDTQTLHACSLLNEDTLHLCRSHLFRTFDMRARGASGEESSLITFYGLLSVSPHLVPYVRVVHILDLNSKHWVLNHPILPRFLQLLTDLEIFGLHVMKPVTWKVLDPALLSWMTELAARPTLVGLHLTGVEDVSLAFLNSCRFLKSLNLDTSSLEPRTSLNDEEEQAEKRKSTGLSDGDRISLESITFANCQLFLARLNDYMGTTQPFLDFSRLRDININFTPSAFDVTWKIIRSARKTLETLKVSQSYTDGSSTQTQSFMLSTGLDAHRQLLPHVTLAPMHQLRQLSFTILVQDLYSPSPSESIGEWCLLFRTAPPGIEKIHITLDLFFLYPGGVAGLFPPSPSRKSSKSKSGPKYEEELQPTLFSELDETLSSGQFFPCLSQIIVEIQLPEDHSDSSDSEYAVYGDDDSDGPHQPSLTFEEIKASVNRMMKQARRKLGRTTPAGAVGDAFKVLVGVGN</sequence>
<keyword evidence="3" id="KW-1185">Reference proteome</keyword>
<protein>
    <submittedName>
        <fullName evidence="2">Uncharacterized protein</fullName>
    </submittedName>
</protein>
<name>A0A067S665_GALM3</name>
<feature type="region of interest" description="Disordered" evidence="1">
    <location>
        <begin position="420"/>
        <end position="443"/>
    </location>
</feature>
<dbReference type="OrthoDB" id="2745898at2759"/>
<dbReference type="AlphaFoldDB" id="A0A067S665"/>
<dbReference type="Proteomes" id="UP000027222">
    <property type="component" value="Unassembled WGS sequence"/>
</dbReference>
<reference evidence="3" key="1">
    <citation type="journal article" date="2014" name="Proc. Natl. Acad. Sci. U.S.A.">
        <title>Extensive sampling of basidiomycete genomes demonstrates inadequacy of the white-rot/brown-rot paradigm for wood decay fungi.</title>
        <authorList>
            <person name="Riley R."/>
            <person name="Salamov A.A."/>
            <person name="Brown D.W."/>
            <person name="Nagy L.G."/>
            <person name="Floudas D."/>
            <person name="Held B.W."/>
            <person name="Levasseur A."/>
            <person name="Lombard V."/>
            <person name="Morin E."/>
            <person name="Otillar R."/>
            <person name="Lindquist E.A."/>
            <person name="Sun H."/>
            <person name="LaButti K.M."/>
            <person name="Schmutz J."/>
            <person name="Jabbour D."/>
            <person name="Luo H."/>
            <person name="Baker S.E."/>
            <person name="Pisabarro A.G."/>
            <person name="Walton J.D."/>
            <person name="Blanchette R.A."/>
            <person name="Henrissat B."/>
            <person name="Martin F."/>
            <person name="Cullen D."/>
            <person name="Hibbett D.S."/>
            <person name="Grigoriev I.V."/>
        </authorList>
    </citation>
    <scope>NUCLEOTIDE SEQUENCE [LARGE SCALE GENOMIC DNA]</scope>
    <source>
        <strain evidence="3">CBS 339.88</strain>
    </source>
</reference>
<feature type="compositionally biased region" description="Basic and acidic residues" evidence="1">
    <location>
        <begin position="194"/>
        <end position="203"/>
    </location>
</feature>
<evidence type="ECO:0000313" key="3">
    <source>
        <dbReference type="Proteomes" id="UP000027222"/>
    </source>
</evidence>
<evidence type="ECO:0000313" key="2">
    <source>
        <dbReference type="EMBL" id="KDR66306.1"/>
    </source>
</evidence>
<proteinExistence type="predicted"/>
<dbReference type="HOGENOM" id="CLU_567468_0_0_1"/>
<evidence type="ECO:0000256" key="1">
    <source>
        <dbReference type="SAM" id="MobiDB-lite"/>
    </source>
</evidence>
<organism evidence="2 3">
    <name type="scientific">Galerina marginata (strain CBS 339.88)</name>
    <dbReference type="NCBI Taxonomy" id="685588"/>
    <lineage>
        <taxon>Eukaryota</taxon>
        <taxon>Fungi</taxon>
        <taxon>Dikarya</taxon>
        <taxon>Basidiomycota</taxon>
        <taxon>Agaricomycotina</taxon>
        <taxon>Agaricomycetes</taxon>
        <taxon>Agaricomycetidae</taxon>
        <taxon>Agaricales</taxon>
        <taxon>Agaricineae</taxon>
        <taxon>Strophariaceae</taxon>
        <taxon>Galerina</taxon>
    </lineage>
</organism>